<evidence type="ECO:0000313" key="3">
    <source>
        <dbReference type="Proteomes" id="UP001250932"/>
    </source>
</evidence>
<proteinExistence type="predicted"/>
<protein>
    <recommendedName>
        <fullName evidence="4">Copper resistance protein D domain-containing protein</fullName>
    </recommendedName>
</protein>
<dbReference type="EMBL" id="JAQOUE010000001">
    <property type="protein sequence ID" value="MDT7042744.1"/>
    <property type="molecule type" value="Genomic_DNA"/>
</dbReference>
<keyword evidence="1" id="KW-0812">Transmembrane</keyword>
<reference evidence="2 3" key="1">
    <citation type="journal article" date="2023" name="ISME J.">
        <title>Cultivation and genomic characterization of novel and ubiquitous marine nitrite-oxidizing bacteria from the Nitrospirales.</title>
        <authorList>
            <person name="Mueller A.J."/>
            <person name="Daebeler A."/>
            <person name="Herbold C.W."/>
            <person name="Kirkegaard R.H."/>
            <person name="Daims H."/>
        </authorList>
    </citation>
    <scope>NUCLEOTIDE SEQUENCE [LARGE SCALE GENOMIC DNA]</scope>
    <source>
        <strain evidence="2 3">EB</strain>
    </source>
</reference>
<feature type="transmembrane region" description="Helical" evidence="1">
    <location>
        <begin position="64"/>
        <end position="84"/>
    </location>
</feature>
<sequence length="139" mass="15319">MLFFTLVLAPVFRSKMAQSNSYGLFQQAAKRFAKGVWVVIPLLGLTGGFLLSQQTFGKGPVQDWPFVILIKLSLVAILIINAGLHDFIIGPRMGRLRMKGTESLNETERIFLQWSPWFARGILLLGVAVVCAGVAISRA</sequence>
<keyword evidence="3" id="KW-1185">Reference proteome</keyword>
<dbReference type="Proteomes" id="UP001250932">
    <property type="component" value="Unassembled WGS sequence"/>
</dbReference>
<organism evidence="2 3">
    <name type="scientific">Candidatus Nitronereus thalassa</name>
    <dbReference type="NCBI Taxonomy" id="3020898"/>
    <lineage>
        <taxon>Bacteria</taxon>
        <taxon>Pseudomonadati</taxon>
        <taxon>Nitrospirota</taxon>
        <taxon>Nitrospiria</taxon>
        <taxon>Nitrospirales</taxon>
        <taxon>Nitrospiraceae</taxon>
        <taxon>Candidatus Nitronereus</taxon>
    </lineage>
</organism>
<comment type="caution">
    <text evidence="2">The sequence shown here is derived from an EMBL/GenBank/DDBJ whole genome shotgun (WGS) entry which is preliminary data.</text>
</comment>
<evidence type="ECO:0000256" key="1">
    <source>
        <dbReference type="SAM" id="Phobius"/>
    </source>
</evidence>
<dbReference type="RefSeq" id="WP_313833195.1">
    <property type="nucleotide sequence ID" value="NZ_JAQOUE010000001.1"/>
</dbReference>
<feature type="transmembrane region" description="Helical" evidence="1">
    <location>
        <begin position="117"/>
        <end position="136"/>
    </location>
</feature>
<accession>A0ABU3K8Q1</accession>
<name>A0ABU3K8Q1_9BACT</name>
<evidence type="ECO:0008006" key="4">
    <source>
        <dbReference type="Google" id="ProtNLM"/>
    </source>
</evidence>
<keyword evidence="1" id="KW-0472">Membrane</keyword>
<keyword evidence="1" id="KW-1133">Transmembrane helix</keyword>
<gene>
    <name evidence="2" type="ORF">PPG34_10310</name>
</gene>
<feature type="transmembrane region" description="Helical" evidence="1">
    <location>
        <begin position="35"/>
        <end position="52"/>
    </location>
</feature>
<evidence type="ECO:0000313" key="2">
    <source>
        <dbReference type="EMBL" id="MDT7042744.1"/>
    </source>
</evidence>